<proteinExistence type="predicted"/>
<name>A0ABN7UA28_GIGMA</name>
<gene>
    <name evidence="1" type="ORF">GMARGA_LOCUS4359</name>
</gene>
<protein>
    <submittedName>
        <fullName evidence="1">33911_t:CDS:1</fullName>
    </submittedName>
</protein>
<evidence type="ECO:0000313" key="1">
    <source>
        <dbReference type="EMBL" id="CAG8546837.1"/>
    </source>
</evidence>
<accession>A0ABN7UA28</accession>
<dbReference type="Proteomes" id="UP000789901">
    <property type="component" value="Unassembled WGS sequence"/>
</dbReference>
<organism evidence="1 2">
    <name type="scientific">Gigaspora margarita</name>
    <dbReference type="NCBI Taxonomy" id="4874"/>
    <lineage>
        <taxon>Eukaryota</taxon>
        <taxon>Fungi</taxon>
        <taxon>Fungi incertae sedis</taxon>
        <taxon>Mucoromycota</taxon>
        <taxon>Glomeromycotina</taxon>
        <taxon>Glomeromycetes</taxon>
        <taxon>Diversisporales</taxon>
        <taxon>Gigasporaceae</taxon>
        <taxon>Gigaspora</taxon>
    </lineage>
</organism>
<sequence>METPTCTRCNHKKSIDELTRPGVMENKSNLELIEPMNLCSYFIELLNTHLKQLDDDPENVSLFLVLCAIDILIYDKSIKEIAEELIELIKDVDSTILMAKPRKHEDPATHRDMPLMERFDCHELGQNRYKHQDNTFESALQWLKEGQHKIILEAIQPVHALAVMIGLDSYLLLANINVHKCGIDASYNTNNFKIELFVFKLKQMVQNGIKIQLCKWHIKRAVISRLASNKEPRNALINPLSEFCSRFPFDEHFYQQPLIPTCNGQFITRESIHEATIQEAYFFCKNNLLVSLCSYLWCKWYSDQQWQLWARSACENKISSSRPICNNSPSKKITADINWKRKPEWIKQFNQFGICKHLVQQKEPASSEFIGHIKRNHQLQVLNETKSDNNLFEIQLNPITKTLTILDEQKVVANP</sequence>
<evidence type="ECO:0000313" key="2">
    <source>
        <dbReference type="Proteomes" id="UP000789901"/>
    </source>
</evidence>
<keyword evidence="2" id="KW-1185">Reference proteome</keyword>
<reference evidence="1 2" key="1">
    <citation type="submission" date="2021-06" db="EMBL/GenBank/DDBJ databases">
        <authorList>
            <person name="Kallberg Y."/>
            <person name="Tangrot J."/>
            <person name="Rosling A."/>
        </authorList>
    </citation>
    <scope>NUCLEOTIDE SEQUENCE [LARGE SCALE GENOMIC DNA]</scope>
    <source>
        <strain evidence="1 2">120-4 pot B 10/14</strain>
    </source>
</reference>
<comment type="caution">
    <text evidence="1">The sequence shown here is derived from an EMBL/GenBank/DDBJ whole genome shotgun (WGS) entry which is preliminary data.</text>
</comment>
<dbReference type="EMBL" id="CAJVQB010001705">
    <property type="protein sequence ID" value="CAG8546837.1"/>
    <property type="molecule type" value="Genomic_DNA"/>
</dbReference>